<keyword evidence="1" id="KW-0732">Signal</keyword>
<dbReference type="AlphaFoldDB" id="A0A0G8F3R8"/>
<name>A0A0G8F3R8_BACCE</name>
<gene>
    <name evidence="2" type="ORF">B4077_3441</name>
</gene>
<evidence type="ECO:0008006" key="4">
    <source>
        <dbReference type="Google" id="ProtNLM"/>
    </source>
</evidence>
<evidence type="ECO:0000313" key="2">
    <source>
        <dbReference type="EMBL" id="KLA31173.1"/>
    </source>
</evidence>
<sequence>MKMKRKIIMTTALAATLATGALPSTSVFAAEKEAPIQQKEAQMSIQPLAQNNLETAVNAALNGPEVKKIKVFEHEFNVKEIEVVNLGGGKKYVKGQISHHLSFRPDDQFYYEFTVQDGKVVDKPVFNIDRGGWTPFAAPLLSILAAYNGIPVNPNDLNTLGQQIGKVIDGSWEHAAQSIATVVSLSFNE</sequence>
<protein>
    <recommendedName>
        <fullName evidence="4">Methyltransferase</fullName>
    </recommendedName>
</protein>
<dbReference type="Proteomes" id="UP000035214">
    <property type="component" value="Unassembled WGS sequence"/>
</dbReference>
<dbReference type="RefSeq" id="WP_046954507.1">
    <property type="nucleotide sequence ID" value="NZ_LCYI01000017.1"/>
</dbReference>
<feature type="chain" id="PRO_5002571923" description="Methyltransferase" evidence="1">
    <location>
        <begin position="30"/>
        <end position="189"/>
    </location>
</feature>
<dbReference type="EMBL" id="LCYI01000017">
    <property type="protein sequence ID" value="KLA31173.1"/>
    <property type="molecule type" value="Genomic_DNA"/>
</dbReference>
<evidence type="ECO:0000313" key="3">
    <source>
        <dbReference type="Proteomes" id="UP000035214"/>
    </source>
</evidence>
<comment type="caution">
    <text evidence="2">The sequence shown here is derived from an EMBL/GenBank/DDBJ whole genome shotgun (WGS) entry which is preliminary data.</text>
</comment>
<proteinExistence type="predicted"/>
<feature type="signal peptide" evidence="1">
    <location>
        <begin position="1"/>
        <end position="29"/>
    </location>
</feature>
<organism evidence="2 3">
    <name type="scientific">Bacillus cereus</name>
    <dbReference type="NCBI Taxonomy" id="1396"/>
    <lineage>
        <taxon>Bacteria</taxon>
        <taxon>Bacillati</taxon>
        <taxon>Bacillota</taxon>
        <taxon>Bacilli</taxon>
        <taxon>Bacillales</taxon>
        <taxon>Bacillaceae</taxon>
        <taxon>Bacillus</taxon>
        <taxon>Bacillus cereus group</taxon>
    </lineage>
</organism>
<dbReference type="PATRIC" id="fig|1396.428.peg.2822"/>
<evidence type="ECO:0000256" key="1">
    <source>
        <dbReference type="SAM" id="SignalP"/>
    </source>
</evidence>
<accession>A0A0G8F3R8</accession>
<reference evidence="2 3" key="1">
    <citation type="submission" date="2015-04" db="EMBL/GenBank/DDBJ databases">
        <title>Draft Genome Sequences of Eight Spore-Forming Food Isolates of Bacillus cereus Genome sequencing.</title>
        <authorList>
            <person name="Krawcyk A.O."/>
            <person name="de Jong A."/>
            <person name="Eijlander R.T."/>
            <person name="Berendsen E.M."/>
            <person name="Holsappel S."/>
            <person name="Wells-Bennik M."/>
            <person name="Kuipers O.P."/>
        </authorList>
    </citation>
    <scope>NUCLEOTIDE SEQUENCE [LARGE SCALE GENOMIC DNA]</scope>
    <source>
        <strain evidence="2 3">B4077</strain>
    </source>
</reference>